<feature type="domain" description="MACPF" evidence="9">
    <location>
        <begin position="1"/>
        <end position="288"/>
    </location>
</feature>
<name>A0A498ME39_LABRO</name>
<gene>
    <name evidence="10" type="ORF">ROHU_026266</name>
</gene>
<proteinExistence type="inferred from homology"/>
<dbReference type="GO" id="GO:0031640">
    <property type="term" value="P:killing of cells of another organism"/>
    <property type="evidence" value="ECO:0007669"/>
    <property type="project" value="UniProtKB-KW"/>
</dbReference>
<dbReference type="AlphaFoldDB" id="A0A498ME39"/>
<feature type="domain" description="MACPF" evidence="9">
    <location>
        <begin position="342"/>
        <end position="532"/>
    </location>
</feature>
<feature type="domain" description="C2" evidence="8">
    <location>
        <begin position="533"/>
        <end position="652"/>
    </location>
</feature>
<dbReference type="PROSITE" id="PS00279">
    <property type="entry name" value="MACPF_1"/>
    <property type="match status" value="2"/>
</dbReference>
<dbReference type="GO" id="GO:0001771">
    <property type="term" value="P:immunological synapse formation"/>
    <property type="evidence" value="ECO:0007669"/>
    <property type="project" value="TreeGrafter"/>
</dbReference>
<dbReference type="SUPFAM" id="SSF49562">
    <property type="entry name" value="C2 domain (Calcium/lipid-binding domain, CaLB)"/>
    <property type="match status" value="1"/>
</dbReference>
<reference evidence="10 11" key="1">
    <citation type="submission" date="2018-03" db="EMBL/GenBank/DDBJ databases">
        <title>Draft genome sequence of Rohu Carp (Labeo rohita).</title>
        <authorList>
            <person name="Das P."/>
            <person name="Kushwaha B."/>
            <person name="Joshi C.G."/>
            <person name="Kumar D."/>
            <person name="Nagpure N.S."/>
            <person name="Sahoo L."/>
            <person name="Das S.P."/>
            <person name="Bit A."/>
            <person name="Patnaik S."/>
            <person name="Meher P.K."/>
            <person name="Jayasankar P."/>
            <person name="Koringa P.G."/>
            <person name="Patel N.V."/>
            <person name="Hinsu A.T."/>
            <person name="Kumar R."/>
            <person name="Pandey M."/>
            <person name="Agarwal S."/>
            <person name="Srivastava S."/>
            <person name="Singh M."/>
            <person name="Iquebal M.A."/>
            <person name="Jaiswal S."/>
            <person name="Angadi U.B."/>
            <person name="Kumar N."/>
            <person name="Raza M."/>
            <person name="Shah T.M."/>
            <person name="Rai A."/>
            <person name="Jena J.K."/>
        </authorList>
    </citation>
    <scope>NUCLEOTIDE SEQUENCE [LARGE SCALE GENOMIC DNA]</scope>
    <source>
        <strain evidence="10">DASCIFA01</strain>
        <tissue evidence="10">Testis</tissue>
    </source>
</reference>
<dbReference type="Pfam" id="PF01823">
    <property type="entry name" value="MACPF"/>
    <property type="match status" value="2"/>
</dbReference>
<sequence length="676" mass="77952">MQKLPSVVRDWRSFSRCDNQLSTALHHSVDSLMKSSTSLINKWEMGLSLDDIGKAILGGSRSDIAQFAKFQNAMDKSTFVLHEFSCTYYSYRVTEHPELSTEFSKHLQQLPKQYDVKTKPLYRRTIDTYGTHYIRQVHLGGRVRRVTAFRTCFATLMGFSETDIKNCLNFELKIILGFLPANAYFYNKCSQILKDNMGMGFHRGFMTHKTEVLGGEKYFPDLVLNQSPAEAYSNWMKSLHDNPEVISYAVSPLYHLVADPEISANLKRAITEYIEDNMLSVNDKENQECSQKPNLDHNCCPIRARRGKLVVFVLRATGMNEDYFSATDGFVKICYRVTEHPELSTEFSKHLQQLPKQYDVKTKPLYRRTIDTYGTHYIRQVHLGGRVRRVTAFRTCFATLMGFSETDIKNCLNFELKIILGFLPANAYFYNKCSQILKDNMGMGFHRGFMTHKTEVLGGEKYFPDLVLNQSPAEAYSNWMKSLHDNPEVISYAVSPLYHLVADPEISANLKRAITEYIEDNMLSVNDKENQECSQKPNLDHNCCPIRARRGKLVVFVLRATGMNEDYFSATDGFVKIWYNDMYKETEVVLNNNDPEWNTIFDFGSIEFGHELIFEVWDSDVKYDDFVGRCVVRPESGPETHLYSCPLQRGIFYYTYFAFCDAHLTGPWCSIYSPQA</sequence>
<dbReference type="PANTHER" id="PTHR46096:SF1">
    <property type="entry name" value="PERFORIN 1.5"/>
    <property type="match status" value="1"/>
</dbReference>
<evidence type="ECO:0000256" key="4">
    <source>
        <dbReference type="ARBA" id="ARBA00022525"/>
    </source>
</evidence>
<evidence type="ECO:0000256" key="5">
    <source>
        <dbReference type="ARBA" id="ARBA00022852"/>
    </source>
</evidence>
<dbReference type="PROSITE" id="PS51412">
    <property type="entry name" value="MACPF_2"/>
    <property type="match status" value="2"/>
</dbReference>
<organism evidence="10 11">
    <name type="scientific">Labeo rohita</name>
    <name type="common">Indian major carp</name>
    <name type="synonym">Cyprinus rohita</name>
    <dbReference type="NCBI Taxonomy" id="84645"/>
    <lineage>
        <taxon>Eukaryota</taxon>
        <taxon>Metazoa</taxon>
        <taxon>Chordata</taxon>
        <taxon>Craniata</taxon>
        <taxon>Vertebrata</taxon>
        <taxon>Euteleostomi</taxon>
        <taxon>Actinopterygii</taxon>
        <taxon>Neopterygii</taxon>
        <taxon>Teleostei</taxon>
        <taxon>Ostariophysi</taxon>
        <taxon>Cypriniformes</taxon>
        <taxon>Cyprinidae</taxon>
        <taxon>Labeoninae</taxon>
        <taxon>Labeonini</taxon>
        <taxon>Labeo</taxon>
    </lineage>
</organism>
<dbReference type="InterPro" id="IPR035892">
    <property type="entry name" value="C2_domain_sf"/>
</dbReference>
<dbReference type="EMBL" id="QBIY01012720">
    <property type="protein sequence ID" value="RXN18420.1"/>
    <property type="molecule type" value="Genomic_DNA"/>
</dbReference>
<evidence type="ECO:0000256" key="6">
    <source>
        <dbReference type="ARBA" id="ARBA00023136"/>
    </source>
</evidence>
<evidence type="ECO:0000256" key="2">
    <source>
        <dbReference type="ARBA" id="ARBA00004613"/>
    </source>
</evidence>
<dbReference type="GO" id="GO:0016020">
    <property type="term" value="C:membrane"/>
    <property type="evidence" value="ECO:0007669"/>
    <property type="project" value="UniProtKB-SubCell"/>
</dbReference>
<dbReference type="SMART" id="SM00239">
    <property type="entry name" value="C2"/>
    <property type="match status" value="1"/>
</dbReference>
<comment type="caution">
    <text evidence="10">The sequence shown here is derived from an EMBL/GenBank/DDBJ whole genome shotgun (WGS) entry which is preliminary data.</text>
</comment>
<dbReference type="GO" id="GO:0022829">
    <property type="term" value="F:wide pore channel activity"/>
    <property type="evidence" value="ECO:0007669"/>
    <property type="project" value="TreeGrafter"/>
</dbReference>
<evidence type="ECO:0000256" key="1">
    <source>
        <dbReference type="ARBA" id="ARBA00004370"/>
    </source>
</evidence>
<dbReference type="InterPro" id="IPR000008">
    <property type="entry name" value="C2_dom"/>
</dbReference>
<evidence type="ECO:0000256" key="3">
    <source>
        <dbReference type="ARBA" id="ARBA00009214"/>
    </source>
</evidence>
<keyword evidence="11" id="KW-1185">Reference proteome</keyword>
<dbReference type="GO" id="GO:0051607">
    <property type="term" value="P:defense response to virus"/>
    <property type="evidence" value="ECO:0007669"/>
    <property type="project" value="TreeGrafter"/>
</dbReference>
<keyword evidence="4" id="KW-0964">Secreted</keyword>
<dbReference type="GO" id="GO:0001913">
    <property type="term" value="P:T cell mediated cytotoxicity"/>
    <property type="evidence" value="ECO:0007669"/>
    <property type="project" value="TreeGrafter"/>
</dbReference>
<dbReference type="InterPro" id="IPR052784">
    <property type="entry name" value="Perforin-1_pore-forming"/>
</dbReference>
<comment type="similarity">
    <text evidence="3">Belongs to the complement C6/C7/C8/C9 family.</text>
</comment>
<keyword evidence="7" id="KW-1015">Disulfide bond</keyword>
<dbReference type="PROSITE" id="PS50004">
    <property type="entry name" value="C2"/>
    <property type="match status" value="1"/>
</dbReference>
<evidence type="ECO:0000259" key="8">
    <source>
        <dbReference type="PROSITE" id="PS50004"/>
    </source>
</evidence>
<evidence type="ECO:0000256" key="7">
    <source>
        <dbReference type="ARBA" id="ARBA00023157"/>
    </source>
</evidence>
<dbReference type="PANTHER" id="PTHR46096">
    <property type="entry name" value="PERFORIN-1"/>
    <property type="match status" value="1"/>
</dbReference>
<dbReference type="SMART" id="SM00457">
    <property type="entry name" value="MACPF"/>
    <property type="match status" value="2"/>
</dbReference>
<evidence type="ECO:0000259" key="9">
    <source>
        <dbReference type="PROSITE" id="PS51412"/>
    </source>
</evidence>
<dbReference type="Proteomes" id="UP000290572">
    <property type="component" value="Unassembled WGS sequence"/>
</dbReference>
<dbReference type="GO" id="GO:0005576">
    <property type="term" value="C:extracellular region"/>
    <property type="evidence" value="ECO:0007669"/>
    <property type="project" value="UniProtKB-SubCell"/>
</dbReference>
<evidence type="ECO:0000313" key="11">
    <source>
        <dbReference type="Proteomes" id="UP000290572"/>
    </source>
</evidence>
<evidence type="ECO:0000313" key="10">
    <source>
        <dbReference type="EMBL" id="RXN18420.1"/>
    </source>
</evidence>
<dbReference type="Pfam" id="PF00168">
    <property type="entry name" value="C2"/>
    <property type="match status" value="1"/>
</dbReference>
<keyword evidence="5" id="KW-0204">Cytolysis</keyword>
<accession>A0A498ME39</accession>
<keyword evidence="6" id="KW-0472">Membrane</keyword>
<dbReference type="InterPro" id="IPR020864">
    <property type="entry name" value="MACPF"/>
</dbReference>
<dbReference type="Gene3D" id="2.60.40.150">
    <property type="entry name" value="C2 domain"/>
    <property type="match status" value="1"/>
</dbReference>
<comment type="subcellular location">
    <subcellularLocation>
        <location evidence="1">Membrane</location>
    </subcellularLocation>
    <subcellularLocation>
        <location evidence="2">Secreted</location>
    </subcellularLocation>
</comment>
<dbReference type="InterPro" id="IPR020863">
    <property type="entry name" value="MACPF_CS"/>
</dbReference>
<protein>
    <submittedName>
        <fullName evidence="10">Perforin-1-like protein</fullName>
    </submittedName>
</protein>